<evidence type="ECO:0000313" key="3">
    <source>
        <dbReference type="Proteomes" id="UP001174839"/>
    </source>
</evidence>
<sequence>MRLIVRHAVCTVLLLLVTQSSFAQNESNLVQDSIIPFNDKGFAWDMSFAFKTMNVFRGLLPSRAPVLSTQAGFKEGSFVLGAYGGASFNGGYTETDLILMYYRPKFYIRADWYYNFTEGITNIPTPSGFFDFRPDITRGLLDFMVKVKPLKNFELMSSTFLYGRDRPPLPEDDAAGIPLRRGEQRYSQYFKLQYNWVKDKFKISAHAAYSFSWNDPSGETFYAENSGFTDLGVSFYRKIVDTKSISIPFKASLYWNAVSNKMYLVGSILLVEITQLK</sequence>
<dbReference type="EMBL" id="JAUDUY010000001">
    <property type="protein sequence ID" value="MDM9630477.1"/>
    <property type="molecule type" value="Genomic_DNA"/>
</dbReference>
<dbReference type="RefSeq" id="WP_289723832.1">
    <property type="nucleotide sequence ID" value="NZ_JAUDUY010000001.1"/>
</dbReference>
<accession>A0ABT7WC33</accession>
<evidence type="ECO:0000256" key="1">
    <source>
        <dbReference type="SAM" id="SignalP"/>
    </source>
</evidence>
<evidence type="ECO:0000313" key="2">
    <source>
        <dbReference type="EMBL" id="MDM9630477.1"/>
    </source>
</evidence>
<keyword evidence="1" id="KW-0732">Signal</keyword>
<reference evidence="2" key="1">
    <citation type="submission" date="2023-06" db="EMBL/GenBank/DDBJ databases">
        <title>Robiginitalea aurantiacus sp. nov. and Algoriphagus sediminis sp. nov., isolated from coastal sediment.</title>
        <authorList>
            <person name="Zhou Z.Y."/>
            <person name="An J."/>
            <person name="Jia Y.W."/>
            <person name="Du Z.J."/>
        </authorList>
    </citation>
    <scope>NUCLEOTIDE SEQUENCE</scope>
    <source>
        <strain evidence="2">M39</strain>
    </source>
</reference>
<keyword evidence="3" id="KW-1185">Reference proteome</keyword>
<name>A0ABT7WC33_9FLAO</name>
<organism evidence="2 3">
    <name type="scientific">Robiginitalea aurantiaca</name>
    <dbReference type="NCBI Taxonomy" id="3056915"/>
    <lineage>
        <taxon>Bacteria</taxon>
        <taxon>Pseudomonadati</taxon>
        <taxon>Bacteroidota</taxon>
        <taxon>Flavobacteriia</taxon>
        <taxon>Flavobacteriales</taxon>
        <taxon>Flavobacteriaceae</taxon>
        <taxon>Robiginitalea</taxon>
    </lineage>
</organism>
<gene>
    <name evidence="2" type="ORF">QU605_03300</name>
</gene>
<comment type="caution">
    <text evidence="2">The sequence shown here is derived from an EMBL/GenBank/DDBJ whole genome shotgun (WGS) entry which is preliminary data.</text>
</comment>
<proteinExistence type="predicted"/>
<protein>
    <recommendedName>
        <fullName evidence="4">Transporter</fullName>
    </recommendedName>
</protein>
<dbReference type="Proteomes" id="UP001174839">
    <property type="component" value="Unassembled WGS sequence"/>
</dbReference>
<feature type="signal peptide" evidence="1">
    <location>
        <begin position="1"/>
        <end position="23"/>
    </location>
</feature>
<evidence type="ECO:0008006" key="4">
    <source>
        <dbReference type="Google" id="ProtNLM"/>
    </source>
</evidence>
<feature type="chain" id="PRO_5046705546" description="Transporter" evidence="1">
    <location>
        <begin position="24"/>
        <end position="277"/>
    </location>
</feature>